<dbReference type="PROSITE" id="PS00491">
    <property type="entry name" value="PROLINE_PEPTIDASE"/>
    <property type="match status" value="1"/>
</dbReference>
<dbReference type="GO" id="GO:0004177">
    <property type="term" value="F:aminopeptidase activity"/>
    <property type="evidence" value="ECO:0007669"/>
    <property type="project" value="UniProtKB-KW"/>
</dbReference>
<dbReference type="Gene3D" id="3.90.230.10">
    <property type="entry name" value="Creatinase/methionine aminopeptidase superfamily"/>
    <property type="match status" value="1"/>
</dbReference>
<evidence type="ECO:0000256" key="4">
    <source>
        <dbReference type="ARBA" id="ARBA00012574"/>
    </source>
</evidence>
<dbReference type="SUPFAM" id="SSF53092">
    <property type="entry name" value="Creatinase/prolidase N-terminal domain"/>
    <property type="match status" value="1"/>
</dbReference>
<reference evidence="13" key="1">
    <citation type="journal article" date="2019" name="Int. J. Syst. Evol. Microbiol.">
        <title>The Global Catalogue of Microorganisms (GCM) 10K type strain sequencing project: providing services to taxonomists for standard genome sequencing and annotation.</title>
        <authorList>
            <consortium name="The Broad Institute Genomics Platform"/>
            <consortium name="The Broad Institute Genome Sequencing Center for Infectious Disease"/>
            <person name="Wu L."/>
            <person name="Ma J."/>
        </authorList>
    </citation>
    <scope>NUCLEOTIDE SEQUENCE [LARGE SCALE GENOMIC DNA]</scope>
    <source>
        <strain evidence="13">CGMCC 4.7106</strain>
    </source>
</reference>
<evidence type="ECO:0000256" key="10">
    <source>
        <dbReference type="RuleBase" id="RU000590"/>
    </source>
</evidence>
<dbReference type="SMART" id="SM01011">
    <property type="entry name" value="AMP_N"/>
    <property type="match status" value="1"/>
</dbReference>
<keyword evidence="7" id="KW-0378">Hydrolase</keyword>
<evidence type="ECO:0000313" key="12">
    <source>
        <dbReference type="EMBL" id="MFD2257072.1"/>
    </source>
</evidence>
<gene>
    <name evidence="12" type="ORF">ACFSSA_10310</name>
</gene>
<evidence type="ECO:0000313" key="13">
    <source>
        <dbReference type="Proteomes" id="UP001597375"/>
    </source>
</evidence>
<dbReference type="PANTHER" id="PTHR43226:SF4">
    <property type="entry name" value="XAA-PRO AMINOPEPTIDASE 3"/>
    <property type="match status" value="1"/>
</dbReference>
<keyword evidence="6 10" id="KW-0479">Metal-binding</keyword>
<dbReference type="PANTHER" id="PTHR43226">
    <property type="entry name" value="XAA-PRO AMINOPEPTIDASE 3"/>
    <property type="match status" value="1"/>
</dbReference>
<evidence type="ECO:0000256" key="9">
    <source>
        <dbReference type="ARBA" id="ARBA00023211"/>
    </source>
</evidence>
<evidence type="ECO:0000259" key="11">
    <source>
        <dbReference type="SMART" id="SM01011"/>
    </source>
</evidence>
<dbReference type="InterPro" id="IPR029149">
    <property type="entry name" value="Creatin/AminoP/Spt16_N"/>
</dbReference>
<dbReference type="InterPro" id="IPR036005">
    <property type="entry name" value="Creatinase/aminopeptidase-like"/>
</dbReference>
<evidence type="ECO:0000256" key="2">
    <source>
        <dbReference type="ARBA" id="ARBA00001936"/>
    </source>
</evidence>
<feature type="domain" description="Aminopeptidase P N-terminal" evidence="11">
    <location>
        <begin position="6"/>
        <end position="142"/>
    </location>
</feature>
<name>A0ABW5D859_9BACT</name>
<evidence type="ECO:0000256" key="7">
    <source>
        <dbReference type="ARBA" id="ARBA00022801"/>
    </source>
</evidence>
<dbReference type="RefSeq" id="WP_386820359.1">
    <property type="nucleotide sequence ID" value="NZ_JBHUIT010000017.1"/>
</dbReference>
<proteinExistence type="inferred from homology"/>
<keyword evidence="8" id="KW-0482">Metalloprotease</keyword>
<evidence type="ECO:0000256" key="1">
    <source>
        <dbReference type="ARBA" id="ARBA00001424"/>
    </source>
</evidence>
<dbReference type="SUPFAM" id="SSF55920">
    <property type="entry name" value="Creatinase/aminopeptidase"/>
    <property type="match status" value="1"/>
</dbReference>
<evidence type="ECO:0000256" key="6">
    <source>
        <dbReference type="ARBA" id="ARBA00022723"/>
    </source>
</evidence>
<keyword evidence="5" id="KW-0645">Protease</keyword>
<keyword evidence="9" id="KW-0464">Manganese</keyword>
<dbReference type="InterPro" id="IPR052433">
    <property type="entry name" value="X-Pro_dipept-like"/>
</dbReference>
<dbReference type="Pfam" id="PF00557">
    <property type="entry name" value="Peptidase_M24"/>
    <property type="match status" value="1"/>
</dbReference>
<dbReference type="Proteomes" id="UP001597375">
    <property type="component" value="Unassembled WGS sequence"/>
</dbReference>
<dbReference type="EC" id="3.4.11.9" evidence="4"/>
<dbReference type="Pfam" id="PF05195">
    <property type="entry name" value="AMP_N"/>
    <property type="match status" value="1"/>
</dbReference>
<accession>A0ABW5D859</accession>
<protein>
    <recommendedName>
        <fullName evidence="4">Xaa-Pro aminopeptidase</fullName>
        <ecNumber evidence="4">3.4.11.9</ecNumber>
    </recommendedName>
</protein>
<keyword evidence="12" id="KW-0031">Aminopeptidase</keyword>
<keyword evidence="13" id="KW-1185">Reference proteome</keyword>
<dbReference type="InterPro" id="IPR000994">
    <property type="entry name" value="Pept_M24"/>
</dbReference>
<evidence type="ECO:0000256" key="8">
    <source>
        <dbReference type="ARBA" id="ARBA00023049"/>
    </source>
</evidence>
<dbReference type="InterPro" id="IPR007865">
    <property type="entry name" value="Aminopep_P_N"/>
</dbReference>
<evidence type="ECO:0000256" key="3">
    <source>
        <dbReference type="ARBA" id="ARBA00008766"/>
    </source>
</evidence>
<dbReference type="InterPro" id="IPR001131">
    <property type="entry name" value="Peptidase_M24B_aminopep-P_CS"/>
</dbReference>
<sequence>MRTKLPSASLFTKHRENLTTMLEPASLAIIHSNDVYPSNADATLPFKQSNDLFYLTGIAQEETVLLVFPEAHDPADREILFVRETNEFIAVWEGAKLTKEQATGRTGISRVEWVSNFDNIFNRLAPQAENIYLTTNEHPRADVTVESRNARFIKECQGRFPLHNYKRLAPLLHKLRVIKSAEEIEFTKEACRITEAGFRRVLPFVKPGLGEWEVEAEFIHEFIKSGSRGFAYTPIIAGGKNACVLHYITNDQKLVAGDLLLMDVAAEYGGWNADMTRTIPVSGKFSPRQREVYEAVLRIMKFANSILRPGIFIADFQASILSEMEKELIALGLFTEEQAAAQPATKPLVRKYFMHGTSHHLGLDVHDVSPSHGPVAAGMVFTIEPGIYIPGENIGIRLENNYLIGETENTDLMASIPLDPDEIEALMS</sequence>
<organism evidence="12 13">
    <name type="scientific">Luteolibacter algae</name>
    <dbReference type="NCBI Taxonomy" id="454151"/>
    <lineage>
        <taxon>Bacteria</taxon>
        <taxon>Pseudomonadati</taxon>
        <taxon>Verrucomicrobiota</taxon>
        <taxon>Verrucomicrobiia</taxon>
        <taxon>Verrucomicrobiales</taxon>
        <taxon>Verrucomicrobiaceae</taxon>
        <taxon>Luteolibacter</taxon>
    </lineage>
</organism>
<comment type="similarity">
    <text evidence="3 10">Belongs to the peptidase M24B family.</text>
</comment>
<comment type="caution">
    <text evidence="12">The sequence shown here is derived from an EMBL/GenBank/DDBJ whole genome shotgun (WGS) entry which is preliminary data.</text>
</comment>
<comment type="cofactor">
    <cofactor evidence="2">
        <name>Mn(2+)</name>
        <dbReference type="ChEBI" id="CHEBI:29035"/>
    </cofactor>
</comment>
<evidence type="ECO:0000256" key="5">
    <source>
        <dbReference type="ARBA" id="ARBA00022670"/>
    </source>
</evidence>
<comment type="catalytic activity">
    <reaction evidence="1">
        <text>Release of any N-terminal amino acid, including proline, that is linked to proline, even from a dipeptide or tripeptide.</text>
        <dbReference type="EC" id="3.4.11.9"/>
    </reaction>
</comment>
<dbReference type="Gene3D" id="3.40.350.10">
    <property type="entry name" value="Creatinase/prolidase N-terminal domain"/>
    <property type="match status" value="1"/>
</dbReference>
<dbReference type="EMBL" id="JBHUIT010000017">
    <property type="protein sequence ID" value="MFD2257072.1"/>
    <property type="molecule type" value="Genomic_DNA"/>
</dbReference>